<sequence length="668" mass="78027">MEELVLVFDKNSPQEKDAAINISIGNYSSEEYFFKFLVGKDGIWDEIKDFSKDASCTWIPKNDGKYFIMVQVKKEGSKKPFDFIVRGDFLIGEKPENLIKDVYIESEEIEIGKKITIQVETNSAPSMYKYWISGKDGWELIKDYCTENTLSFTATEVGKHDILVECKVPESKDNFDDFKTVSFRVKDIARPEIIDFKCLTSDLLVEEELIFQVYTRQDDTRTTLYKFLKINPDGKTVCIQDYSSRRMVSFCEKIPGSYKILCLARDMYSEREYDDRAIMVYEVKPYHAINIKSFTTDLNSPQAEGSKILLKAVVEGGKHLLYKFKIDGNYGEDSGYIRTSSFLWEPKYEGQYRITLFVRDESFTGEFEDKKSLEFFVEKKRQKVVKITDVVVDRNNHYIINEPINIKVITEGGIDPKYSFVVYKDKKEKERVSYGNANWVNFTPEVSGEYELEIKVKDKYSDKEYDSHQFIYFNVKEYIEGNIDYVLLPSKEYYLIDDDVEFEVISQNTKDTLVKYAILIDGHTVEETDFITNKKFTFKPKRAGKYIVEMYAKNKKCIEGFDSKKSITIYVNEAPPVTGTKILCNKTSYKISDEININVESCGGKEVCYEFYLMEKGNWILVQKYSRKSYYTLMPFIEGSYRILVLAKSYYKKCAYEDYDVVEFKVEE</sequence>
<feature type="domain" description="Two component regulator three Y" evidence="1">
    <location>
        <begin position="27"/>
        <end position="83"/>
    </location>
</feature>
<feature type="domain" description="Two component regulator three Y" evidence="1">
    <location>
        <begin position="127"/>
        <end position="186"/>
    </location>
</feature>
<evidence type="ECO:0000259" key="1">
    <source>
        <dbReference type="Pfam" id="PF07495"/>
    </source>
</evidence>
<reference evidence="2 3" key="1">
    <citation type="submission" date="2020-07" db="EMBL/GenBank/DDBJ databases">
        <title>A new beta-1,3-glucan-decomposing anaerobic bacterium isolated from anoxic soil subjected to biological soil disinfestation.</title>
        <authorList>
            <person name="Ueki A."/>
            <person name="Tonouchi A."/>
        </authorList>
    </citation>
    <scope>NUCLEOTIDE SEQUENCE [LARGE SCALE GENOMIC DNA]</scope>
    <source>
        <strain evidence="2 3">TW1</strain>
    </source>
</reference>
<accession>A0A6V8SJX7</accession>
<dbReference type="RefSeq" id="WP_183278904.1">
    <property type="nucleotide sequence ID" value="NZ_BLZR01000001.1"/>
</dbReference>
<dbReference type="NCBIfam" id="NF010681">
    <property type="entry name" value="PRK14081.1"/>
    <property type="match status" value="1"/>
</dbReference>
<dbReference type="InterPro" id="IPR011123">
    <property type="entry name" value="Y_Y_Y"/>
</dbReference>
<evidence type="ECO:0000313" key="3">
    <source>
        <dbReference type="Proteomes" id="UP000580568"/>
    </source>
</evidence>
<organism evidence="2 3">
    <name type="scientific">Clostridium fungisolvens</name>
    <dbReference type="NCBI Taxonomy" id="1604897"/>
    <lineage>
        <taxon>Bacteria</taxon>
        <taxon>Bacillati</taxon>
        <taxon>Bacillota</taxon>
        <taxon>Clostridia</taxon>
        <taxon>Eubacteriales</taxon>
        <taxon>Clostridiaceae</taxon>
        <taxon>Clostridium</taxon>
    </lineage>
</organism>
<name>A0A6V8SJX7_9CLOT</name>
<dbReference type="Pfam" id="PF07495">
    <property type="entry name" value="Y_Y_Y"/>
    <property type="match status" value="6"/>
</dbReference>
<feature type="domain" description="Two component regulator three Y" evidence="1">
    <location>
        <begin position="507"/>
        <end position="571"/>
    </location>
</feature>
<dbReference type="AlphaFoldDB" id="A0A6V8SJX7"/>
<keyword evidence="3" id="KW-1185">Reference proteome</keyword>
<dbReference type="EMBL" id="BLZR01000001">
    <property type="protein sequence ID" value="GFP77534.1"/>
    <property type="molecule type" value="Genomic_DNA"/>
</dbReference>
<feature type="domain" description="Two component regulator three Y" evidence="1">
    <location>
        <begin position="315"/>
        <end position="377"/>
    </location>
</feature>
<comment type="caution">
    <text evidence="2">The sequence shown here is derived from an EMBL/GenBank/DDBJ whole genome shotgun (WGS) entry which is preliminary data.</text>
</comment>
<feature type="domain" description="Two component regulator three Y" evidence="1">
    <location>
        <begin position="412"/>
        <end position="471"/>
    </location>
</feature>
<feature type="domain" description="Two component regulator three Y" evidence="1">
    <location>
        <begin position="218"/>
        <end position="283"/>
    </location>
</feature>
<gene>
    <name evidence="2" type="ORF">bsdtw1_03691</name>
</gene>
<dbReference type="Proteomes" id="UP000580568">
    <property type="component" value="Unassembled WGS sequence"/>
</dbReference>
<evidence type="ECO:0000313" key="2">
    <source>
        <dbReference type="EMBL" id="GFP77534.1"/>
    </source>
</evidence>
<proteinExistence type="predicted"/>
<protein>
    <recommendedName>
        <fullName evidence="1">Two component regulator three Y domain-containing protein</fullName>
    </recommendedName>
</protein>